<protein>
    <recommendedName>
        <fullName evidence="3">CBU-0592-like domain-containing protein</fullName>
    </recommendedName>
</protein>
<dbReference type="EMBL" id="FOZG01000002">
    <property type="protein sequence ID" value="SFR95958.1"/>
    <property type="molecule type" value="Genomic_DNA"/>
</dbReference>
<evidence type="ECO:0000259" key="3">
    <source>
        <dbReference type="Pfam" id="PF26604"/>
    </source>
</evidence>
<dbReference type="STRING" id="1166337.SAMN05192580_1891"/>
<name>A0A1I6KY69_9SPHN</name>
<dbReference type="RefSeq" id="WP_242653422.1">
    <property type="nucleotide sequence ID" value="NZ_FOZG01000002.1"/>
</dbReference>
<keyword evidence="2" id="KW-0472">Membrane</keyword>
<dbReference type="Pfam" id="PF26604">
    <property type="entry name" value="CBU_0592"/>
    <property type="match status" value="1"/>
</dbReference>
<evidence type="ECO:0000313" key="4">
    <source>
        <dbReference type="EMBL" id="SFR95958.1"/>
    </source>
</evidence>
<evidence type="ECO:0000256" key="2">
    <source>
        <dbReference type="SAM" id="Phobius"/>
    </source>
</evidence>
<keyword evidence="2" id="KW-0812">Transmembrane</keyword>
<keyword evidence="2" id="KW-1133">Transmembrane helix</keyword>
<sequence length="115" mass="12266">MSLSLPFATCVAVVGWAAAGMILLSYVLLTLGRVTARSASYQWLNLVGAAGFVLNSGYNGAMPSAALNVLWAGFALFGLWRIAVDRRTPSQELQPRWAPERGPRLAGSPDEGESK</sequence>
<feature type="region of interest" description="Disordered" evidence="1">
    <location>
        <begin position="89"/>
        <end position="115"/>
    </location>
</feature>
<evidence type="ECO:0000256" key="1">
    <source>
        <dbReference type="SAM" id="MobiDB-lite"/>
    </source>
</evidence>
<dbReference type="Proteomes" id="UP000198824">
    <property type="component" value="Unassembled WGS sequence"/>
</dbReference>
<feature type="domain" description="CBU-0592-like" evidence="3">
    <location>
        <begin position="12"/>
        <end position="84"/>
    </location>
</feature>
<feature type="transmembrane region" description="Helical" evidence="2">
    <location>
        <begin position="64"/>
        <end position="84"/>
    </location>
</feature>
<proteinExistence type="predicted"/>
<dbReference type="InterPro" id="IPR058058">
    <property type="entry name" value="CBU_0592-like"/>
</dbReference>
<dbReference type="AlphaFoldDB" id="A0A1I6KY69"/>
<reference evidence="4 5" key="1">
    <citation type="submission" date="2016-10" db="EMBL/GenBank/DDBJ databases">
        <authorList>
            <person name="de Groot N.N."/>
        </authorList>
    </citation>
    <scope>NUCLEOTIDE SEQUENCE [LARGE SCALE GENOMIC DNA]</scope>
    <source>
        <strain evidence="4 5">S5-249</strain>
    </source>
</reference>
<dbReference type="NCBIfam" id="NF047864">
    <property type="entry name" value="CBU_0592_membra"/>
    <property type="match status" value="1"/>
</dbReference>
<gene>
    <name evidence="4" type="ORF">SAMN05192580_1891</name>
</gene>
<organism evidence="4 5">
    <name type="scientific">Sphingomonas jatrophae</name>
    <dbReference type="NCBI Taxonomy" id="1166337"/>
    <lineage>
        <taxon>Bacteria</taxon>
        <taxon>Pseudomonadati</taxon>
        <taxon>Pseudomonadota</taxon>
        <taxon>Alphaproteobacteria</taxon>
        <taxon>Sphingomonadales</taxon>
        <taxon>Sphingomonadaceae</taxon>
        <taxon>Sphingomonas</taxon>
    </lineage>
</organism>
<keyword evidence="5" id="KW-1185">Reference proteome</keyword>
<accession>A0A1I6KY69</accession>
<evidence type="ECO:0000313" key="5">
    <source>
        <dbReference type="Proteomes" id="UP000198824"/>
    </source>
</evidence>
<feature type="transmembrane region" description="Helical" evidence="2">
    <location>
        <begin position="6"/>
        <end position="29"/>
    </location>
</feature>